<dbReference type="EMBL" id="MN740389">
    <property type="protein sequence ID" value="QHU03808.1"/>
    <property type="molecule type" value="Genomic_DNA"/>
</dbReference>
<sequence>MDQLVFTRYLYPRINVRESLLLALLDRNTNEALFWAYEYYFSGFKEGAWAYLESIYENFYKKENPELESKLFALERNDLLIGSIVSTLSTRNYQVNSFVKTYYSKKIRPIIYANSKFKFIVSFKESELDAYRTVLPDKDKPRLYLPSVCKYNIRNNCRDLFSTPYSDIKTELFYQWIFYASRSSIWLERIEDLGGKVNEEKEQVDFPNEELMEAFYDIWGIEPDEQPKEIIERCIGNSTAVQLSIDDFCEKYGGIIKILKNTIKLNGK</sequence>
<name>A0A6C0JJ43_9ZZZZ</name>
<dbReference type="AlphaFoldDB" id="A0A6C0JJ43"/>
<proteinExistence type="predicted"/>
<organism evidence="1">
    <name type="scientific">viral metagenome</name>
    <dbReference type="NCBI Taxonomy" id="1070528"/>
    <lineage>
        <taxon>unclassified sequences</taxon>
        <taxon>metagenomes</taxon>
        <taxon>organismal metagenomes</taxon>
    </lineage>
</organism>
<protein>
    <submittedName>
        <fullName evidence="1">Uncharacterized protein</fullName>
    </submittedName>
</protein>
<accession>A0A6C0JJ43</accession>
<evidence type="ECO:0000313" key="1">
    <source>
        <dbReference type="EMBL" id="QHU03808.1"/>
    </source>
</evidence>
<reference evidence="1" key="1">
    <citation type="journal article" date="2020" name="Nature">
        <title>Giant virus diversity and host interactions through global metagenomics.</title>
        <authorList>
            <person name="Schulz F."/>
            <person name="Roux S."/>
            <person name="Paez-Espino D."/>
            <person name="Jungbluth S."/>
            <person name="Walsh D.A."/>
            <person name="Denef V.J."/>
            <person name="McMahon K.D."/>
            <person name="Konstantinidis K.T."/>
            <person name="Eloe-Fadrosh E.A."/>
            <person name="Kyrpides N.C."/>
            <person name="Woyke T."/>
        </authorList>
    </citation>
    <scope>NUCLEOTIDE SEQUENCE</scope>
    <source>
        <strain evidence="1">GVMAG-M-3300027708-20</strain>
    </source>
</reference>